<evidence type="ECO:0000256" key="5">
    <source>
        <dbReference type="SAM" id="Phobius"/>
    </source>
</evidence>
<name>A0A1W9YYZ0_MYCBA</name>
<evidence type="ECO:0000256" key="3">
    <source>
        <dbReference type="ARBA" id="ARBA00022989"/>
    </source>
</evidence>
<evidence type="ECO:0000313" key="7">
    <source>
        <dbReference type="EMBL" id="ORA04980.1"/>
    </source>
</evidence>
<evidence type="ECO:0000256" key="1">
    <source>
        <dbReference type="ARBA" id="ARBA00004141"/>
    </source>
</evidence>
<feature type="transmembrane region" description="Helical" evidence="5">
    <location>
        <begin position="412"/>
        <end position="433"/>
    </location>
</feature>
<reference evidence="7 8" key="1">
    <citation type="submission" date="2017-02" db="EMBL/GenBank/DDBJ databases">
        <title>The new phylogeny of genus Mycobacterium.</title>
        <authorList>
            <person name="Tortoli E."/>
            <person name="Trovato A."/>
            <person name="Cirillo D.M."/>
        </authorList>
    </citation>
    <scope>NUCLEOTIDE SEQUENCE [LARGE SCALE GENOMIC DNA]</scope>
    <source>
        <strain evidence="7 8">DSM 45578</strain>
    </source>
</reference>
<evidence type="ECO:0000313" key="8">
    <source>
        <dbReference type="Proteomes" id="UP000192366"/>
    </source>
</evidence>
<sequence length="532" mass="56590">MRTALRRLLVINPAPGRWKFSLRAGVCMAAPVLVGWLLGDTGAGLIAVIGGFTSLYGSGRPYRNRAGYLAGIAVCFAAAVTLGDWAAAIPWLGLLTVTVIAMVAVLVCHALSVGPPGAFMFVLGCAAGTATASAHLPPWQTGLLVLAGGAFSWVVHMVGALWEPLLGERSDGGKHGPEVRVVSAARTAVERYLQTRDNTDRHLAAKALHQSWTTLVNFQSRRRTDATLDRLRAQNLHLHRVFGAAVAAADVPALDAPGVEVAKDFRLPLGRPGNLTLLRRAVAPGSDSLRLTLRVGVAVALSGVAALMYTADHSYWAMAAAVLVLYQGFDWSRTVQRGAERMVGTLLGLGLAAAILTWHPQGWWLVAVIALLQFAIEMFVVRNYTLAVVFITPLALTIAAGGKPVADLHHFLLTRGVDTVIGCVVALSVYWVVLRRHGPAPVSAAVQRARAAIERTAVHLRAGAVTSAPARAARRDLQLSAMALLETYQAAIGGSAAQRAEAERLWPTVAATEQDAYRTLAACWVYEHPENG</sequence>
<feature type="transmembrane region" description="Helical" evidence="5">
    <location>
        <begin position="142"/>
        <end position="162"/>
    </location>
</feature>
<evidence type="ECO:0000256" key="4">
    <source>
        <dbReference type="ARBA" id="ARBA00023136"/>
    </source>
</evidence>
<feature type="transmembrane region" description="Helical" evidence="5">
    <location>
        <begin position="118"/>
        <end position="136"/>
    </location>
</feature>
<feature type="transmembrane region" description="Helical" evidence="5">
    <location>
        <begin position="387"/>
        <end position="406"/>
    </location>
</feature>
<dbReference type="EMBL" id="MVHJ01000008">
    <property type="protein sequence ID" value="ORA04980.1"/>
    <property type="molecule type" value="Genomic_DNA"/>
</dbReference>
<dbReference type="OrthoDB" id="4989419at2"/>
<dbReference type="Proteomes" id="UP000192366">
    <property type="component" value="Unassembled WGS sequence"/>
</dbReference>
<keyword evidence="2 5" id="KW-0812">Transmembrane</keyword>
<comment type="subcellular location">
    <subcellularLocation>
        <location evidence="1">Membrane</location>
        <topology evidence="1">Multi-pass membrane protein</topology>
    </subcellularLocation>
</comment>
<dbReference type="AlphaFoldDB" id="A0A1W9YYZ0"/>
<dbReference type="STRING" id="564198.BST17_11950"/>
<feature type="transmembrane region" description="Helical" evidence="5">
    <location>
        <begin position="43"/>
        <end position="59"/>
    </location>
</feature>
<proteinExistence type="predicted"/>
<protein>
    <recommendedName>
        <fullName evidence="6">Integral membrane bound transporter domain-containing protein</fullName>
    </recommendedName>
</protein>
<gene>
    <name evidence="7" type="ORF">BST17_11950</name>
</gene>
<feature type="transmembrane region" description="Helical" evidence="5">
    <location>
        <begin position="89"/>
        <end position="111"/>
    </location>
</feature>
<dbReference type="RefSeq" id="WP_109750115.1">
    <property type="nucleotide sequence ID" value="NZ_JACKVM010000005.1"/>
</dbReference>
<keyword evidence="4 5" id="KW-0472">Membrane</keyword>
<dbReference type="Pfam" id="PF13515">
    <property type="entry name" value="FUSC_2"/>
    <property type="match status" value="1"/>
</dbReference>
<feature type="transmembrane region" description="Helical" evidence="5">
    <location>
        <begin position="291"/>
        <end position="309"/>
    </location>
</feature>
<accession>A0A1W9YYZ0</accession>
<evidence type="ECO:0000259" key="6">
    <source>
        <dbReference type="Pfam" id="PF13515"/>
    </source>
</evidence>
<dbReference type="InterPro" id="IPR049453">
    <property type="entry name" value="Memb_transporter_dom"/>
</dbReference>
<keyword evidence="3 5" id="KW-1133">Transmembrane helix</keyword>
<comment type="caution">
    <text evidence="7">The sequence shown here is derived from an EMBL/GenBank/DDBJ whole genome shotgun (WGS) entry which is preliminary data.</text>
</comment>
<evidence type="ECO:0000256" key="2">
    <source>
        <dbReference type="ARBA" id="ARBA00022692"/>
    </source>
</evidence>
<feature type="domain" description="Integral membrane bound transporter" evidence="6">
    <location>
        <begin position="303"/>
        <end position="428"/>
    </location>
</feature>
<keyword evidence="8" id="KW-1185">Reference proteome</keyword>
<organism evidence="7 8">
    <name type="scientific">Mycolicibacterium bacteremicum</name>
    <name type="common">Mycobacterium bacteremicum</name>
    <dbReference type="NCBI Taxonomy" id="564198"/>
    <lineage>
        <taxon>Bacteria</taxon>
        <taxon>Bacillati</taxon>
        <taxon>Actinomycetota</taxon>
        <taxon>Actinomycetes</taxon>
        <taxon>Mycobacteriales</taxon>
        <taxon>Mycobacteriaceae</taxon>
        <taxon>Mycolicibacterium</taxon>
    </lineage>
</organism>
<feature type="transmembrane region" description="Helical" evidence="5">
    <location>
        <begin position="66"/>
        <end position="83"/>
    </location>
</feature>
<feature type="transmembrane region" description="Helical" evidence="5">
    <location>
        <begin position="20"/>
        <end position="37"/>
    </location>
</feature>
<dbReference type="GO" id="GO:0016020">
    <property type="term" value="C:membrane"/>
    <property type="evidence" value="ECO:0007669"/>
    <property type="project" value="UniProtKB-SubCell"/>
</dbReference>